<sequence>MHQWTKIRQEAACFEDEAVLVLNKPAGISVMGERHETDLVTLAREAGEELFPVHRIDKVTSGAILFAKDMRFHPDLTRQFSRRTVDKAYLAITRPGGLPARGTIELPLSVGRKNRVRIAAQRTAIETTRTPLPGQDGVPGAEHGRWSVPPGEVFTEVRTYPSETTFTRAWQDPRNAVLVVEPVTGRRHQIRVHLAWIGHPIEGDPLFDKGSAARGERTALHSWRLAFDAAWTGGTRVTVEAEPGSDFWSPVHDRLPDGGPAAVLRTAAASPSAPRDRHQRP</sequence>
<evidence type="ECO:0000256" key="4">
    <source>
        <dbReference type="ARBA" id="ARBA00033164"/>
    </source>
</evidence>
<evidence type="ECO:0000256" key="5">
    <source>
        <dbReference type="SAM" id="MobiDB-lite"/>
    </source>
</evidence>
<comment type="catalytic activity">
    <reaction evidence="1">
        <text>a uridine in RNA = a pseudouridine in RNA</text>
        <dbReference type="Rhea" id="RHEA:48348"/>
        <dbReference type="Rhea" id="RHEA-COMP:12068"/>
        <dbReference type="Rhea" id="RHEA-COMP:12069"/>
        <dbReference type="ChEBI" id="CHEBI:65314"/>
        <dbReference type="ChEBI" id="CHEBI:65315"/>
    </reaction>
</comment>
<dbReference type="InterPro" id="IPR020103">
    <property type="entry name" value="PsdUridine_synth_cat_dom_sf"/>
</dbReference>
<dbReference type="CDD" id="cd02869">
    <property type="entry name" value="PseudoU_synth_RluA_like"/>
    <property type="match status" value="1"/>
</dbReference>
<gene>
    <name evidence="7" type="ORF">AQ490_18735</name>
</gene>
<dbReference type="InterPro" id="IPR050188">
    <property type="entry name" value="RluA_PseudoU_synthase"/>
</dbReference>
<accession>A0A0T6LUH5</accession>
<dbReference type="GO" id="GO:0140098">
    <property type="term" value="F:catalytic activity, acting on RNA"/>
    <property type="evidence" value="ECO:0007669"/>
    <property type="project" value="UniProtKB-ARBA"/>
</dbReference>
<dbReference type="Pfam" id="PF00849">
    <property type="entry name" value="PseudoU_synth_2"/>
    <property type="match status" value="1"/>
</dbReference>
<evidence type="ECO:0000256" key="3">
    <source>
        <dbReference type="ARBA" id="ARBA00031870"/>
    </source>
</evidence>
<evidence type="ECO:0000256" key="1">
    <source>
        <dbReference type="ARBA" id="ARBA00000073"/>
    </source>
</evidence>
<dbReference type="RefSeq" id="WP_018386862.1">
    <property type="nucleotide sequence ID" value="NZ_LLZU01000010.1"/>
</dbReference>
<dbReference type="GO" id="GO:0009982">
    <property type="term" value="F:pseudouridine synthase activity"/>
    <property type="evidence" value="ECO:0007669"/>
    <property type="project" value="InterPro"/>
</dbReference>
<dbReference type="GO" id="GO:0003723">
    <property type="term" value="F:RNA binding"/>
    <property type="evidence" value="ECO:0007669"/>
    <property type="project" value="InterPro"/>
</dbReference>
<keyword evidence="8" id="KW-1185">Reference proteome</keyword>
<evidence type="ECO:0000313" key="8">
    <source>
        <dbReference type="Proteomes" id="UP000050867"/>
    </source>
</evidence>
<dbReference type="eggNOG" id="COG0564">
    <property type="taxonomic scope" value="Bacteria"/>
</dbReference>
<feature type="region of interest" description="Disordered" evidence="5">
    <location>
        <begin position="129"/>
        <end position="148"/>
    </location>
</feature>
<dbReference type="STRING" id="76728.AQ490_18735"/>
<organism evidence="7 8">
    <name type="scientific">Wenjunlia vitaminophila</name>
    <name type="common">Streptomyces vitaminophilus</name>
    <dbReference type="NCBI Taxonomy" id="76728"/>
    <lineage>
        <taxon>Bacteria</taxon>
        <taxon>Bacillati</taxon>
        <taxon>Actinomycetota</taxon>
        <taxon>Actinomycetes</taxon>
        <taxon>Kitasatosporales</taxon>
        <taxon>Streptomycetaceae</taxon>
        <taxon>Wenjunlia</taxon>
    </lineage>
</organism>
<dbReference type="EMBL" id="LLZU01000010">
    <property type="protein sequence ID" value="KRV49739.1"/>
    <property type="molecule type" value="Genomic_DNA"/>
</dbReference>
<proteinExistence type="inferred from homology"/>
<dbReference type="PROSITE" id="PS01129">
    <property type="entry name" value="PSI_RLU"/>
    <property type="match status" value="1"/>
</dbReference>
<dbReference type="Gene3D" id="3.30.2350.10">
    <property type="entry name" value="Pseudouridine synthase"/>
    <property type="match status" value="1"/>
</dbReference>
<protein>
    <recommendedName>
        <fullName evidence="3">RNA pseudouridylate synthase</fullName>
    </recommendedName>
    <alternativeName>
        <fullName evidence="4">RNA-uridine isomerase</fullName>
    </alternativeName>
</protein>
<feature type="domain" description="Pseudouridine synthase RsuA/RluA-like" evidence="6">
    <location>
        <begin position="19"/>
        <end position="195"/>
    </location>
</feature>
<dbReference type="InterPro" id="IPR006224">
    <property type="entry name" value="PsdUridine_synth_RluA-like_CS"/>
</dbReference>
<comment type="caution">
    <text evidence="7">The sequence shown here is derived from an EMBL/GenBank/DDBJ whole genome shotgun (WGS) entry which is preliminary data.</text>
</comment>
<dbReference type="OrthoDB" id="9807829at2"/>
<evidence type="ECO:0000256" key="2">
    <source>
        <dbReference type="ARBA" id="ARBA00010876"/>
    </source>
</evidence>
<reference evidence="7 8" key="1">
    <citation type="submission" date="2015-10" db="EMBL/GenBank/DDBJ databases">
        <title>Draft genome sequence of pyrrolomycin-producing Streptomyces vitaminophilus.</title>
        <authorList>
            <person name="Graham D.E."/>
            <person name="Mahan K.M."/>
            <person name="Klingeman D.M."/>
            <person name="Hettich R.L."/>
            <person name="Parry R.J."/>
        </authorList>
    </citation>
    <scope>NUCLEOTIDE SEQUENCE [LARGE SCALE GENOMIC DNA]</scope>
    <source>
        <strain evidence="7 8">ATCC 31673</strain>
    </source>
</reference>
<evidence type="ECO:0000313" key="7">
    <source>
        <dbReference type="EMBL" id="KRV49739.1"/>
    </source>
</evidence>
<dbReference type="AlphaFoldDB" id="A0A0T6LUH5"/>
<dbReference type="PANTHER" id="PTHR21600">
    <property type="entry name" value="MITOCHONDRIAL RNA PSEUDOURIDINE SYNTHASE"/>
    <property type="match status" value="1"/>
</dbReference>
<evidence type="ECO:0000259" key="6">
    <source>
        <dbReference type="Pfam" id="PF00849"/>
    </source>
</evidence>
<dbReference type="Proteomes" id="UP000050867">
    <property type="component" value="Unassembled WGS sequence"/>
</dbReference>
<dbReference type="SUPFAM" id="SSF55120">
    <property type="entry name" value="Pseudouridine synthase"/>
    <property type="match status" value="1"/>
</dbReference>
<name>A0A0T6LUH5_WENVI</name>
<dbReference type="PANTHER" id="PTHR21600:SF87">
    <property type="entry name" value="RNA PSEUDOURIDYLATE SYNTHASE DOMAIN-CONTAINING PROTEIN 1"/>
    <property type="match status" value="1"/>
</dbReference>
<dbReference type="GO" id="GO:0000455">
    <property type="term" value="P:enzyme-directed rRNA pseudouridine synthesis"/>
    <property type="evidence" value="ECO:0007669"/>
    <property type="project" value="TreeGrafter"/>
</dbReference>
<comment type="similarity">
    <text evidence="2">Belongs to the pseudouridine synthase RluA family.</text>
</comment>
<dbReference type="InterPro" id="IPR006145">
    <property type="entry name" value="PsdUridine_synth_RsuA/RluA"/>
</dbReference>